<evidence type="ECO:0000313" key="1">
    <source>
        <dbReference type="EMBL" id="TGN06828.1"/>
    </source>
</evidence>
<dbReference type="EMBL" id="RQHV01000062">
    <property type="protein sequence ID" value="TGN06828.1"/>
    <property type="molecule type" value="Genomic_DNA"/>
</dbReference>
<dbReference type="AlphaFoldDB" id="A0A4R9LLI0"/>
<protein>
    <submittedName>
        <fullName evidence="1">Uncharacterized protein</fullName>
    </submittedName>
</protein>
<evidence type="ECO:0000313" key="2">
    <source>
        <dbReference type="Proteomes" id="UP000298264"/>
    </source>
</evidence>
<sequence length="265" mass="30452">MNKELAATEVKALLEKIRTDYRENAKLHPRAFDIVEFEKRYLQILQMRGNITKFISEEVVFLEQLKSKYKELVAKKEAGKGETLNRIMDESLERLSKYSKIDFHPMAKAEIRYFYGAMVDFAEIELPVLLNIFKGTIEFSQIQDSIVQIERIGVTRRGVPSLRAQEAIKNFLDANGNTVMIEKVSQNLLKDGCFALKNLATSIHELVSKNRVNPELIIRINEKDFPKASANFNGRKFGESLDRVTERCIGIIQDFRMNALLGMDN</sequence>
<reference evidence="1" key="1">
    <citation type="journal article" date="2019" name="PLoS Negl. Trop. Dis.">
        <title>Revisiting the worldwide diversity of Leptospira species in the environment.</title>
        <authorList>
            <person name="Vincent A.T."/>
            <person name="Schiettekatte O."/>
            <person name="Bourhy P."/>
            <person name="Veyrier F.J."/>
            <person name="Picardeau M."/>
        </authorList>
    </citation>
    <scope>NUCLEOTIDE SEQUENCE [LARGE SCALE GENOMIC DNA]</scope>
    <source>
        <strain evidence="1">201400974</strain>
    </source>
</reference>
<gene>
    <name evidence="1" type="ORF">EHS11_16870</name>
</gene>
<keyword evidence="2" id="KW-1185">Reference proteome</keyword>
<accession>A0A4R9LLI0</accession>
<dbReference type="Proteomes" id="UP000298264">
    <property type="component" value="Unassembled WGS sequence"/>
</dbReference>
<proteinExistence type="predicted"/>
<comment type="caution">
    <text evidence="1">The sequence shown here is derived from an EMBL/GenBank/DDBJ whole genome shotgun (WGS) entry which is preliminary data.</text>
</comment>
<dbReference type="OrthoDB" id="338818at2"/>
<name>A0A4R9LLI0_9LEPT</name>
<dbReference type="RefSeq" id="WP_135765556.1">
    <property type="nucleotide sequence ID" value="NZ_RQHV01000062.1"/>
</dbReference>
<organism evidence="1 2">
    <name type="scientific">Leptospira ilyithenensis</name>
    <dbReference type="NCBI Taxonomy" id="2484901"/>
    <lineage>
        <taxon>Bacteria</taxon>
        <taxon>Pseudomonadati</taxon>
        <taxon>Spirochaetota</taxon>
        <taxon>Spirochaetia</taxon>
        <taxon>Leptospirales</taxon>
        <taxon>Leptospiraceae</taxon>
        <taxon>Leptospira</taxon>
    </lineage>
</organism>